<accession>A0A0J6WB49</accession>
<dbReference type="PIRSF" id="PIRSF006078">
    <property type="entry name" value="GlxK"/>
    <property type="match status" value="1"/>
</dbReference>
<sequence length="379" mass="37845">MAAHIVVAPDKFKGSLSAAEAASAIAQGLRRRNPTLKTVECPIADGGEGTLSAALAAGFQAVEVNAPGPVGDVVRTAYARRGDTAVVEMADVSGLGRLVGNVGEPLRASSRGLGVVVSHALDDGCSDIVIGIGGSACTDGGAGFLCALGAELIDKAGTTVPDGGGALASASALDLTNLHPGLADAALLIASDVDNPLCGPHGAAAIYGPQKGARPDQVVELDAGLSHWADLVAQTTGRDLRNVPGAGAAGGVGFAAIAVVGAEIRPGVDVILDMVGLHNNLDGAIALVTGEGCLDGQSLRGKAPIGVGMEALASGVPAFAIVGISMLTACEVNESPFAAVYSLHDYEPDAERSMVHARDLLGIAAVDLLENHLHPLPRR</sequence>
<dbReference type="SMR" id="A0A0J6WB49"/>
<evidence type="ECO:0000313" key="5">
    <source>
        <dbReference type="EMBL" id="KMO79158.1"/>
    </source>
</evidence>
<dbReference type="Gene3D" id="3.90.1510.10">
    <property type="entry name" value="Glycerate kinase, domain 2"/>
    <property type="match status" value="1"/>
</dbReference>
<comment type="similarity">
    <text evidence="1 4">Belongs to the glycerate kinase type-1 family.</text>
</comment>
<comment type="caution">
    <text evidence="5">The sequence shown here is derived from an EMBL/GenBank/DDBJ whole genome shotgun (WGS) entry which is preliminary data.</text>
</comment>
<reference evidence="5 6" key="1">
    <citation type="journal article" date="2015" name="Genome Biol. Evol.">
        <title>Characterization of Three Mycobacterium spp. with Potential Use in Bioremediation by Genome Sequencing and Comparative Genomics.</title>
        <authorList>
            <person name="Das S."/>
            <person name="Pettersson B.M."/>
            <person name="Behra P.R."/>
            <person name="Ramesh M."/>
            <person name="Dasgupta S."/>
            <person name="Bhattacharya A."/>
            <person name="Kirsebom L.A."/>
        </authorList>
    </citation>
    <scope>NUCLEOTIDE SEQUENCE [LARGE SCALE GENOMIC DNA]</scope>
    <source>
        <strain evidence="5 6">DSM 43826</strain>
    </source>
</reference>
<evidence type="ECO:0000256" key="2">
    <source>
        <dbReference type="ARBA" id="ARBA00022679"/>
    </source>
</evidence>
<dbReference type="PANTHER" id="PTHR21599:SF0">
    <property type="entry name" value="GLYCERATE KINASE"/>
    <property type="match status" value="1"/>
</dbReference>
<evidence type="ECO:0000256" key="1">
    <source>
        <dbReference type="ARBA" id="ARBA00006284"/>
    </source>
</evidence>
<dbReference type="InterPro" id="IPR036129">
    <property type="entry name" value="Glycerate_kinase_sf"/>
</dbReference>
<keyword evidence="3 4" id="KW-0418">Kinase</keyword>
<keyword evidence="2 4" id="KW-0808">Transferase</keyword>
<dbReference type="GO" id="GO:0031388">
    <property type="term" value="P:organic acid phosphorylation"/>
    <property type="evidence" value="ECO:0007669"/>
    <property type="project" value="UniProtKB-UniRule"/>
</dbReference>
<dbReference type="STRING" id="37916.MCHLDSM_01826"/>
<name>A0A0J6WB49_9MYCO</name>
<dbReference type="RefSeq" id="WP_048469593.1">
    <property type="nucleotide sequence ID" value="NZ_JYNL01000019.1"/>
</dbReference>
<evidence type="ECO:0000256" key="3">
    <source>
        <dbReference type="ARBA" id="ARBA00022777"/>
    </source>
</evidence>
<protein>
    <submittedName>
        <fullName evidence="5">Glycerate 2-kinase</fullName>
        <ecNumber evidence="5">2.7.1.165</ecNumber>
    </submittedName>
</protein>
<dbReference type="Gene3D" id="3.40.50.10350">
    <property type="entry name" value="Glycerate kinase, domain 1"/>
    <property type="match status" value="1"/>
</dbReference>
<dbReference type="Pfam" id="PF02595">
    <property type="entry name" value="Gly_kinase"/>
    <property type="match status" value="1"/>
</dbReference>
<dbReference type="GO" id="GO:0043798">
    <property type="term" value="F:glycerate 2-kinase activity"/>
    <property type="evidence" value="ECO:0007669"/>
    <property type="project" value="UniProtKB-EC"/>
</dbReference>
<dbReference type="InterPro" id="IPR018197">
    <property type="entry name" value="Glycerate_kinase_RE-like"/>
</dbReference>
<dbReference type="PATRIC" id="fig|37916.4.peg.1746"/>
<evidence type="ECO:0000256" key="4">
    <source>
        <dbReference type="PIRNR" id="PIRNR006078"/>
    </source>
</evidence>
<dbReference type="AlphaFoldDB" id="A0A0J6WB49"/>
<evidence type="ECO:0000313" key="6">
    <source>
        <dbReference type="Proteomes" id="UP000036513"/>
    </source>
</evidence>
<proteinExistence type="inferred from homology"/>
<dbReference type="GO" id="GO:0008887">
    <property type="term" value="F:glycerate kinase activity"/>
    <property type="evidence" value="ECO:0007669"/>
    <property type="project" value="UniProtKB-UniRule"/>
</dbReference>
<dbReference type="SUPFAM" id="SSF110738">
    <property type="entry name" value="Glycerate kinase I"/>
    <property type="match status" value="1"/>
</dbReference>
<dbReference type="Proteomes" id="UP000036513">
    <property type="component" value="Unassembled WGS sequence"/>
</dbReference>
<dbReference type="EMBL" id="JYNL01000019">
    <property type="protein sequence ID" value="KMO79158.1"/>
    <property type="molecule type" value="Genomic_DNA"/>
</dbReference>
<dbReference type="EC" id="2.7.1.165" evidence="5"/>
<dbReference type="InterPro" id="IPR018193">
    <property type="entry name" value="Glyc_kinase_flavodox-like_fold"/>
</dbReference>
<gene>
    <name evidence="5" type="primary">garK_1</name>
    <name evidence="5" type="ORF">MCHLDSM_01826</name>
</gene>
<dbReference type="NCBIfam" id="TIGR00045">
    <property type="entry name" value="glycerate kinase"/>
    <property type="match status" value="1"/>
</dbReference>
<dbReference type="InterPro" id="IPR004381">
    <property type="entry name" value="Glycerate_kinase"/>
</dbReference>
<keyword evidence="6" id="KW-1185">Reference proteome</keyword>
<dbReference type="PANTHER" id="PTHR21599">
    <property type="entry name" value="GLYCERATE KINASE"/>
    <property type="match status" value="1"/>
</dbReference>
<organism evidence="5 6">
    <name type="scientific">Mycolicibacterium chlorophenolicum</name>
    <dbReference type="NCBI Taxonomy" id="37916"/>
    <lineage>
        <taxon>Bacteria</taxon>
        <taxon>Bacillati</taxon>
        <taxon>Actinomycetota</taxon>
        <taxon>Actinomycetes</taxon>
        <taxon>Mycobacteriales</taxon>
        <taxon>Mycobacteriaceae</taxon>
        <taxon>Mycolicibacterium</taxon>
    </lineage>
</organism>